<comment type="caution">
    <text evidence="3">The sequence shown here is derived from an EMBL/GenBank/DDBJ whole genome shotgun (WGS) entry which is preliminary data.</text>
</comment>
<accession>A0A2M8AI43</accession>
<reference evidence="4" key="1">
    <citation type="submission" date="2017-09" db="EMBL/GenBank/DDBJ databases">
        <title>Depth-based differentiation of microbial function through sediment-hosted aquifers and enrichment of novel symbionts in the deep terrestrial subsurface.</title>
        <authorList>
            <person name="Probst A.J."/>
            <person name="Ladd B."/>
            <person name="Jarett J.K."/>
            <person name="Geller-Mcgrath D.E."/>
            <person name="Sieber C.M.K."/>
            <person name="Emerson J.B."/>
            <person name="Anantharaman K."/>
            <person name="Thomas B.C."/>
            <person name="Malmstrom R."/>
            <person name="Stieglmeier M."/>
            <person name="Klingl A."/>
            <person name="Woyke T."/>
            <person name="Ryan C.M."/>
            <person name="Banfield J.F."/>
        </authorList>
    </citation>
    <scope>NUCLEOTIDE SEQUENCE [LARGE SCALE GENOMIC DNA]</scope>
</reference>
<dbReference type="EMBL" id="PFUO01000063">
    <property type="protein sequence ID" value="PJB17177.1"/>
    <property type="molecule type" value="Genomic_DNA"/>
</dbReference>
<evidence type="ECO:0000313" key="3">
    <source>
        <dbReference type="EMBL" id="PJB17177.1"/>
    </source>
</evidence>
<sequence>MTNNMESLLLIIGMQKGFRYAESEALLPNLLKLKKSFKGKIVFSKFVNDKDSLFEKQLNWTEFQNEEDKKLFSELRASNNIEFEHNGYTVINEALLQFIKENKIIKVYLCGIYTDVCITKTAMDLFDKGIETFVIEDAYNSLHGKSIHDSAIESLRHILGKKQILLTNDVCL</sequence>
<dbReference type="AlphaFoldDB" id="A0A2M8AI43"/>
<organism evidence="3 4">
    <name type="scientific">Candidatus Falkowbacteria bacterium CG_4_9_14_3_um_filter_38_19</name>
    <dbReference type="NCBI Taxonomy" id="1974559"/>
    <lineage>
        <taxon>Bacteria</taxon>
        <taxon>Candidatus Falkowiibacteriota</taxon>
    </lineage>
</organism>
<feature type="domain" description="Isochorismatase-like" evidence="2">
    <location>
        <begin position="7"/>
        <end position="159"/>
    </location>
</feature>
<protein>
    <submittedName>
        <fullName evidence="3">Isochorismatase</fullName>
    </submittedName>
</protein>
<dbReference type="Pfam" id="PF00857">
    <property type="entry name" value="Isochorismatase"/>
    <property type="match status" value="1"/>
</dbReference>
<dbReference type="SUPFAM" id="SSF52499">
    <property type="entry name" value="Isochorismatase-like hydrolases"/>
    <property type="match status" value="1"/>
</dbReference>
<evidence type="ECO:0000256" key="1">
    <source>
        <dbReference type="ARBA" id="ARBA00022801"/>
    </source>
</evidence>
<proteinExistence type="predicted"/>
<dbReference type="InterPro" id="IPR036380">
    <property type="entry name" value="Isochorismatase-like_sf"/>
</dbReference>
<dbReference type="GO" id="GO:0016787">
    <property type="term" value="F:hydrolase activity"/>
    <property type="evidence" value="ECO:0007669"/>
    <property type="project" value="UniProtKB-KW"/>
</dbReference>
<dbReference type="Gene3D" id="3.40.50.850">
    <property type="entry name" value="Isochorismatase-like"/>
    <property type="match status" value="1"/>
</dbReference>
<dbReference type="PANTHER" id="PTHR43540">
    <property type="entry name" value="PEROXYUREIDOACRYLATE/UREIDOACRYLATE AMIDOHYDROLASE-RELATED"/>
    <property type="match status" value="1"/>
</dbReference>
<evidence type="ECO:0000313" key="4">
    <source>
        <dbReference type="Proteomes" id="UP000230611"/>
    </source>
</evidence>
<dbReference type="PANTHER" id="PTHR43540:SF6">
    <property type="entry name" value="ISOCHORISMATASE-LIKE DOMAIN-CONTAINING PROTEIN"/>
    <property type="match status" value="1"/>
</dbReference>
<gene>
    <name evidence="3" type="ORF">CO116_01315</name>
</gene>
<dbReference type="Proteomes" id="UP000230611">
    <property type="component" value="Unassembled WGS sequence"/>
</dbReference>
<dbReference type="InterPro" id="IPR050272">
    <property type="entry name" value="Isochorismatase-like_hydrls"/>
</dbReference>
<evidence type="ECO:0000259" key="2">
    <source>
        <dbReference type="Pfam" id="PF00857"/>
    </source>
</evidence>
<name>A0A2M8AI43_9BACT</name>
<dbReference type="InterPro" id="IPR000868">
    <property type="entry name" value="Isochorismatase-like_dom"/>
</dbReference>
<keyword evidence="1" id="KW-0378">Hydrolase</keyword>